<keyword evidence="2" id="KW-0472">Membrane</keyword>
<evidence type="ECO:0000313" key="3">
    <source>
        <dbReference type="EMBL" id="ABE54153.1"/>
    </source>
</evidence>
<organism evidence="3 4">
    <name type="scientific">Shewanella denitrificans (strain OS217 / ATCC BAA-1090 / DSM 15013)</name>
    <dbReference type="NCBI Taxonomy" id="318161"/>
    <lineage>
        <taxon>Bacteria</taxon>
        <taxon>Pseudomonadati</taxon>
        <taxon>Pseudomonadota</taxon>
        <taxon>Gammaproteobacteria</taxon>
        <taxon>Alteromonadales</taxon>
        <taxon>Shewanellaceae</taxon>
        <taxon>Shewanella</taxon>
    </lineage>
</organism>
<feature type="transmembrane region" description="Helical" evidence="2">
    <location>
        <begin position="30"/>
        <end position="56"/>
    </location>
</feature>
<sequence>MHCIALHFIGLAMFFLGLCGYFFTQISLELSGMLVLSSLIGLGLMLMSPYPIVLFLQWAQQQADNQAANQSANSTANQTPDSKNQNEKY</sequence>
<evidence type="ECO:0000256" key="1">
    <source>
        <dbReference type="SAM" id="MobiDB-lite"/>
    </source>
</evidence>
<feature type="region of interest" description="Disordered" evidence="1">
    <location>
        <begin position="67"/>
        <end position="89"/>
    </location>
</feature>
<dbReference type="EMBL" id="CP000302">
    <property type="protein sequence ID" value="ABE54153.1"/>
    <property type="molecule type" value="Genomic_DNA"/>
</dbReference>
<dbReference type="HOGENOM" id="CLU_2452932_0_0_6"/>
<dbReference type="Proteomes" id="UP000001982">
    <property type="component" value="Chromosome"/>
</dbReference>
<keyword evidence="4" id="KW-1185">Reference proteome</keyword>
<evidence type="ECO:0000313" key="4">
    <source>
        <dbReference type="Proteomes" id="UP000001982"/>
    </source>
</evidence>
<gene>
    <name evidence="3" type="ordered locus">Sden_0865</name>
</gene>
<proteinExistence type="predicted"/>
<dbReference type="AlphaFoldDB" id="Q12QX3"/>
<name>Q12QX3_SHEDO</name>
<feature type="transmembrane region" description="Helical" evidence="2">
    <location>
        <begin position="5"/>
        <end position="24"/>
    </location>
</feature>
<evidence type="ECO:0000256" key="2">
    <source>
        <dbReference type="SAM" id="Phobius"/>
    </source>
</evidence>
<protein>
    <submittedName>
        <fullName evidence="3">Uncharacterized protein</fullName>
    </submittedName>
</protein>
<reference evidence="3 4" key="1">
    <citation type="submission" date="2006-03" db="EMBL/GenBank/DDBJ databases">
        <title>Complete sequence of Shewanella denitrificans OS217.</title>
        <authorList>
            <consortium name="US DOE Joint Genome Institute"/>
            <person name="Copeland A."/>
            <person name="Lucas S."/>
            <person name="Lapidus A."/>
            <person name="Barry K."/>
            <person name="Detter J.C."/>
            <person name="Glavina del Rio T."/>
            <person name="Hammon N."/>
            <person name="Israni S."/>
            <person name="Dalin E."/>
            <person name="Tice H."/>
            <person name="Pitluck S."/>
            <person name="Brettin T."/>
            <person name="Bruce D."/>
            <person name="Han C."/>
            <person name="Tapia R."/>
            <person name="Gilna P."/>
            <person name="Kiss H."/>
            <person name="Schmutz J."/>
            <person name="Larimer F."/>
            <person name="Land M."/>
            <person name="Hauser L."/>
            <person name="Kyrpides N."/>
            <person name="Lykidis A."/>
            <person name="Richardson P."/>
        </authorList>
    </citation>
    <scope>NUCLEOTIDE SEQUENCE [LARGE SCALE GENOMIC DNA]</scope>
    <source>
        <strain evidence="4">OS217 / ATCC BAA-1090 / DSM 15013</strain>
    </source>
</reference>
<feature type="compositionally biased region" description="Low complexity" evidence="1">
    <location>
        <begin position="67"/>
        <end position="79"/>
    </location>
</feature>
<keyword evidence="2" id="KW-0812">Transmembrane</keyword>
<keyword evidence="2" id="KW-1133">Transmembrane helix</keyword>
<dbReference type="eggNOG" id="ENOG5031GZ0">
    <property type="taxonomic scope" value="Bacteria"/>
</dbReference>
<accession>Q12QX3</accession>
<dbReference type="KEGG" id="sdn:Sden_0865"/>